<dbReference type="RefSeq" id="WP_348519038.1">
    <property type="nucleotide sequence ID" value="NZ_CP155620.1"/>
</dbReference>
<sequence>MDPQYYEFESLCYLNAGKVFIKDESVKNETSIIVIPKHYDLNAGRELIESIKNETSIIVTPESKQIKDRIVETRFERKNENKIVYYRINTYFYDNYGIFLKGDEGAGLYFRYMEVLSCKNIDKKN</sequence>
<protein>
    <submittedName>
        <fullName evidence="1">Uncharacterized protein</fullName>
    </submittedName>
</protein>
<gene>
    <name evidence="1" type="ORF">AAH949_04010</name>
</gene>
<dbReference type="EMBL" id="CP155620">
    <property type="protein sequence ID" value="XBJ30000.1"/>
    <property type="molecule type" value="Genomic_DNA"/>
</dbReference>
<reference evidence="1" key="1">
    <citation type="submission" date="2024-05" db="EMBL/GenBank/DDBJ databases">
        <title>Campylobacter coli isolated from environmental waters in Slovenia.</title>
        <authorList>
            <person name="Zautner A.E."/>
            <person name="Bunk B."/>
            <person name="Riedel T."/>
            <person name="Sproeer C."/>
        </authorList>
    </citation>
    <scope>NUCLEOTIDE SEQUENCE</scope>
    <source>
        <strain evidence="1">CCS1377</strain>
    </source>
</reference>
<proteinExistence type="predicted"/>
<evidence type="ECO:0000313" key="1">
    <source>
        <dbReference type="EMBL" id="XBJ30000.1"/>
    </source>
</evidence>
<dbReference type="AlphaFoldDB" id="A0AAU7E8Z2"/>
<organism evidence="1">
    <name type="scientific">Campylobacter sp. CCS1377</name>
    <dbReference type="NCBI Taxonomy" id="3158229"/>
    <lineage>
        <taxon>Bacteria</taxon>
        <taxon>Pseudomonadati</taxon>
        <taxon>Campylobacterota</taxon>
        <taxon>Epsilonproteobacteria</taxon>
        <taxon>Campylobacterales</taxon>
        <taxon>Campylobacteraceae</taxon>
        <taxon>Campylobacter</taxon>
    </lineage>
</organism>
<name>A0AAU7E8Z2_9BACT</name>
<accession>A0AAU7E8Z2</accession>